<organism evidence="1 2">
    <name type="scientific">Umezawaea tangerina</name>
    <dbReference type="NCBI Taxonomy" id="84725"/>
    <lineage>
        <taxon>Bacteria</taxon>
        <taxon>Bacillati</taxon>
        <taxon>Actinomycetota</taxon>
        <taxon>Actinomycetes</taxon>
        <taxon>Pseudonocardiales</taxon>
        <taxon>Pseudonocardiaceae</taxon>
        <taxon>Umezawaea</taxon>
    </lineage>
</organism>
<dbReference type="PANTHER" id="PTHR48100:SF1">
    <property type="entry name" value="HISTIDINE PHOSPHATASE FAMILY PROTEIN-RELATED"/>
    <property type="match status" value="1"/>
</dbReference>
<dbReference type="InterPro" id="IPR050275">
    <property type="entry name" value="PGM_Phosphatase"/>
</dbReference>
<dbReference type="EMBL" id="PVTF01000010">
    <property type="protein sequence ID" value="PRY37525.1"/>
    <property type="molecule type" value="Genomic_DNA"/>
</dbReference>
<protein>
    <submittedName>
        <fullName evidence="1">Putative phosphoglycerate mutase</fullName>
    </submittedName>
</protein>
<dbReference type="AlphaFoldDB" id="A0A2T0SVU2"/>
<reference evidence="1 2" key="1">
    <citation type="submission" date="2018-03" db="EMBL/GenBank/DDBJ databases">
        <title>Genomic Encyclopedia of Archaeal and Bacterial Type Strains, Phase II (KMG-II): from individual species to whole genera.</title>
        <authorList>
            <person name="Goeker M."/>
        </authorList>
    </citation>
    <scope>NUCLEOTIDE SEQUENCE [LARGE SCALE GENOMIC DNA]</scope>
    <source>
        <strain evidence="1 2">DSM 44720</strain>
    </source>
</reference>
<dbReference type="InterPro" id="IPR013078">
    <property type="entry name" value="His_Pase_superF_clade-1"/>
</dbReference>
<dbReference type="CDD" id="cd07067">
    <property type="entry name" value="HP_PGM_like"/>
    <property type="match status" value="1"/>
</dbReference>
<dbReference type="SMART" id="SM00855">
    <property type="entry name" value="PGAM"/>
    <property type="match status" value="1"/>
</dbReference>
<accession>A0A2T0SVU2</accession>
<name>A0A2T0SVU2_9PSEU</name>
<comment type="caution">
    <text evidence="1">The sequence shown here is derived from an EMBL/GenBank/DDBJ whole genome shotgun (WGS) entry which is preliminary data.</text>
</comment>
<dbReference type="GO" id="GO:0005737">
    <property type="term" value="C:cytoplasm"/>
    <property type="evidence" value="ECO:0007669"/>
    <property type="project" value="TreeGrafter"/>
</dbReference>
<dbReference type="InterPro" id="IPR029033">
    <property type="entry name" value="His_PPase_superfam"/>
</dbReference>
<keyword evidence="2" id="KW-1185">Reference proteome</keyword>
<dbReference type="RefSeq" id="WP_106191899.1">
    <property type="nucleotide sequence ID" value="NZ_PVTF01000010.1"/>
</dbReference>
<dbReference type="GO" id="GO:0016791">
    <property type="term" value="F:phosphatase activity"/>
    <property type="evidence" value="ECO:0007669"/>
    <property type="project" value="TreeGrafter"/>
</dbReference>
<dbReference type="Proteomes" id="UP000239494">
    <property type="component" value="Unassembled WGS sequence"/>
</dbReference>
<dbReference type="SUPFAM" id="SSF53254">
    <property type="entry name" value="Phosphoglycerate mutase-like"/>
    <property type="match status" value="1"/>
</dbReference>
<gene>
    <name evidence="1" type="ORF">CLV43_110337</name>
</gene>
<dbReference type="Pfam" id="PF00300">
    <property type="entry name" value="His_Phos_1"/>
    <property type="match status" value="1"/>
</dbReference>
<dbReference type="OrthoDB" id="4697614at2"/>
<sequence length="209" mass="23144">MRTEICLVRHAAYDATDRGRSADGRWDPPLSEEGRQQADALAARLSAFGWDRLRSSHLLRASATAERIGAACGLLPEQDPVWAEYFKGPLEGVDSSDEEYARHWRDGDWREWPGGEVRGDFRDRVLRALHECPEGSRTLVVTHGGVVNEVLRALLGGPARTLFRVDLTGVTRIGLHQGHAVVAAVNDVWHLEDSLAMPLTDFSSKGLVR</sequence>
<dbReference type="PANTHER" id="PTHR48100">
    <property type="entry name" value="BROAD-SPECIFICITY PHOSPHATASE YOR283W-RELATED"/>
    <property type="match status" value="1"/>
</dbReference>
<evidence type="ECO:0000313" key="1">
    <source>
        <dbReference type="EMBL" id="PRY37525.1"/>
    </source>
</evidence>
<proteinExistence type="predicted"/>
<dbReference type="Gene3D" id="3.40.50.1240">
    <property type="entry name" value="Phosphoglycerate mutase-like"/>
    <property type="match status" value="1"/>
</dbReference>
<evidence type="ECO:0000313" key="2">
    <source>
        <dbReference type="Proteomes" id="UP000239494"/>
    </source>
</evidence>